<dbReference type="InterPro" id="IPR016193">
    <property type="entry name" value="Cytidine_deaminase-like"/>
</dbReference>
<evidence type="ECO:0000256" key="4">
    <source>
        <dbReference type="ARBA" id="ARBA00022727"/>
    </source>
</evidence>
<dbReference type="SUPFAM" id="SSF53927">
    <property type="entry name" value="Cytidine deaminase-like"/>
    <property type="match status" value="1"/>
</dbReference>
<dbReference type="PANTHER" id="PTHR11086:SF18">
    <property type="entry name" value="DEOXYCYTIDYLATE DEAMINASE"/>
    <property type="match status" value="1"/>
</dbReference>
<proteinExistence type="inferred from homology"/>
<dbReference type="EC" id="3.5.4.12" evidence="7"/>
<dbReference type="PROSITE" id="PS51747">
    <property type="entry name" value="CYT_DCMP_DEAMINASES_2"/>
    <property type="match status" value="1"/>
</dbReference>
<gene>
    <name evidence="12" type="ORF">CTAYLR_010111</name>
</gene>
<dbReference type="AlphaFoldDB" id="A0AAD7XHE9"/>
<dbReference type="GO" id="GO:0009165">
    <property type="term" value="P:nucleotide biosynthetic process"/>
    <property type="evidence" value="ECO:0007669"/>
    <property type="project" value="UniProtKB-KW"/>
</dbReference>
<dbReference type="PANTHER" id="PTHR11086">
    <property type="entry name" value="DEOXYCYTIDYLATE DEAMINASE-RELATED"/>
    <property type="match status" value="1"/>
</dbReference>
<dbReference type="EMBL" id="JAQMWT010000672">
    <property type="protein sequence ID" value="KAJ8598471.1"/>
    <property type="molecule type" value="Genomic_DNA"/>
</dbReference>
<evidence type="ECO:0000256" key="6">
    <source>
        <dbReference type="ARBA" id="ARBA00022833"/>
    </source>
</evidence>
<dbReference type="PIRSF" id="PIRSF006019">
    <property type="entry name" value="dCMP_deaminase"/>
    <property type="match status" value="1"/>
</dbReference>
<keyword evidence="3 10" id="KW-0479">Metal-binding</keyword>
<dbReference type="InterPro" id="IPR035105">
    <property type="entry name" value="Deoxycytidylate_deaminase_dom"/>
</dbReference>
<dbReference type="InterPro" id="IPR016192">
    <property type="entry name" value="APOBEC/CMP_deaminase_Zn-bd"/>
</dbReference>
<dbReference type="Pfam" id="PF00383">
    <property type="entry name" value="dCMP_cyt_deam_1"/>
    <property type="match status" value="1"/>
</dbReference>
<organism evidence="12 13">
    <name type="scientific">Chrysophaeum taylorii</name>
    <dbReference type="NCBI Taxonomy" id="2483200"/>
    <lineage>
        <taxon>Eukaryota</taxon>
        <taxon>Sar</taxon>
        <taxon>Stramenopiles</taxon>
        <taxon>Ochrophyta</taxon>
        <taxon>Pelagophyceae</taxon>
        <taxon>Pelagomonadales</taxon>
        <taxon>Pelagomonadaceae</taxon>
        <taxon>Chrysophaeum</taxon>
    </lineage>
</organism>
<dbReference type="GO" id="GO:0008270">
    <property type="term" value="F:zinc ion binding"/>
    <property type="evidence" value="ECO:0007669"/>
    <property type="project" value="InterPro"/>
</dbReference>
<dbReference type="GO" id="GO:0004132">
    <property type="term" value="F:dCMP deaminase activity"/>
    <property type="evidence" value="ECO:0007669"/>
    <property type="project" value="UniProtKB-EC"/>
</dbReference>
<dbReference type="InterPro" id="IPR002125">
    <property type="entry name" value="CMP_dCMP_dom"/>
</dbReference>
<dbReference type="Gene3D" id="3.40.140.10">
    <property type="entry name" value="Cytidine Deaminase, domain 2"/>
    <property type="match status" value="1"/>
</dbReference>
<keyword evidence="4" id="KW-0545">Nucleotide biosynthesis</keyword>
<protein>
    <recommendedName>
        <fullName evidence="8">dCMP deaminase</fullName>
        <ecNumber evidence="7">3.5.4.12</ecNumber>
    </recommendedName>
    <alternativeName>
        <fullName evidence="8">dCMP deaminase</fullName>
    </alternativeName>
</protein>
<dbReference type="GO" id="GO:0005737">
    <property type="term" value="C:cytoplasm"/>
    <property type="evidence" value="ECO:0007669"/>
    <property type="project" value="TreeGrafter"/>
</dbReference>
<keyword evidence="13" id="KW-1185">Reference proteome</keyword>
<dbReference type="PROSITE" id="PS00903">
    <property type="entry name" value="CYT_DCMP_DEAMINASES_1"/>
    <property type="match status" value="1"/>
</dbReference>
<evidence type="ECO:0000256" key="2">
    <source>
        <dbReference type="ARBA" id="ARBA00006576"/>
    </source>
</evidence>
<feature type="binding site" evidence="10">
    <location>
        <position position="116"/>
    </location>
    <ligand>
        <name>Zn(2+)</name>
        <dbReference type="ChEBI" id="CHEBI:29105"/>
        <note>catalytic</note>
    </ligand>
</feature>
<dbReference type="CDD" id="cd01286">
    <property type="entry name" value="deoxycytidylate_deaminase"/>
    <property type="match status" value="1"/>
</dbReference>
<dbReference type="InterPro" id="IPR015517">
    <property type="entry name" value="dCMP_deaminase-rel"/>
</dbReference>
<accession>A0AAD7XHE9</accession>
<dbReference type="Proteomes" id="UP001230188">
    <property type="component" value="Unassembled WGS sequence"/>
</dbReference>
<feature type="active site" description="Proton donor" evidence="9">
    <location>
        <position position="90"/>
    </location>
</feature>
<sequence length="163" mass="17800">MMTSESKDFVGRLKTLCARCDSKQRLSWHDYFASMAILASARSPCERLHVGCVIVRENRVLSMGYNGFFAGAPHTSIMAHGHEQATVHAEVNAISHAARTGVGLVGAVAYVTHYPCVNCFKALVSAGIRHIYYLDDYRNDDVNVALSRVSGVLIEKLTAEPAS</sequence>
<dbReference type="InterPro" id="IPR016473">
    <property type="entry name" value="dCMP_deaminase"/>
</dbReference>
<evidence type="ECO:0000256" key="1">
    <source>
        <dbReference type="ARBA" id="ARBA00001947"/>
    </source>
</evidence>
<keyword evidence="5" id="KW-0378">Hydrolase</keyword>
<dbReference type="GO" id="GO:0006220">
    <property type="term" value="P:pyrimidine nucleotide metabolic process"/>
    <property type="evidence" value="ECO:0007669"/>
    <property type="project" value="InterPro"/>
</dbReference>
<evidence type="ECO:0000256" key="5">
    <source>
        <dbReference type="ARBA" id="ARBA00022801"/>
    </source>
</evidence>
<reference evidence="12" key="1">
    <citation type="submission" date="2023-01" db="EMBL/GenBank/DDBJ databases">
        <title>Metagenome sequencing of chrysophaentin producing Chrysophaeum taylorii.</title>
        <authorList>
            <person name="Davison J."/>
            <person name="Bewley C."/>
        </authorList>
    </citation>
    <scope>NUCLEOTIDE SEQUENCE</scope>
    <source>
        <strain evidence="12">NIES-1699</strain>
    </source>
</reference>
<comment type="similarity">
    <text evidence="2">Belongs to the cytidine and deoxycytidylate deaminase family.</text>
</comment>
<keyword evidence="6 10" id="KW-0862">Zinc</keyword>
<evidence type="ECO:0000256" key="3">
    <source>
        <dbReference type="ARBA" id="ARBA00022723"/>
    </source>
</evidence>
<evidence type="ECO:0000256" key="8">
    <source>
        <dbReference type="ARBA" id="ARBA00041763"/>
    </source>
</evidence>
<evidence type="ECO:0000256" key="9">
    <source>
        <dbReference type="PIRSR" id="PIRSR006019-1"/>
    </source>
</evidence>
<feature type="binding site" evidence="10">
    <location>
        <position position="88"/>
    </location>
    <ligand>
        <name>Zn(2+)</name>
        <dbReference type="ChEBI" id="CHEBI:29105"/>
        <note>catalytic</note>
    </ligand>
</feature>
<comment type="cofactor">
    <cofactor evidence="1 10">
        <name>Zn(2+)</name>
        <dbReference type="ChEBI" id="CHEBI:29105"/>
    </cofactor>
</comment>
<name>A0AAD7XHE9_9STRA</name>
<feature type="domain" description="CMP/dCMP-type deaminase" evidence="11">
    <location>
        <begin position="27"/>
        <end position="149"/>
    </location>
</feature>
<evidence type="ECO:0000256" key="7">
    <source>
        <dbReference type="ARBA" id="ARBA00038938"/>
    </source>
</evidence>
<feature type="binding site" evidence="10">
    <location>
        <position position="119"/>
    </location>
    <ligand>
        <name>Zn(2+)</name>
        <dbReference type="ChEBI" id="CHEBI:29105"/>
        <note>catalytic</note>
    </ligand>
</feature>
<comment type="caution">
    <text evidence="12">The sequence shown here is derived from an EMBL/GenBank/DDBJ whole genome shotgun (WGS) entry which is preliminary data.</text>
</comment>
<evidence type="ECO:0000256" key="10">
    <source>
        <dbReference type="PIRSR" id="PIRSR006019-2"/>
    </source>
</evidence>
<evidence type="ECO:0000313" key="13">
    <source>
        <dbReference type="Proteomes" id="UP001230188"/>
    </source>
</evidence>
<evidence type="ECO:0000313" key="12">
    <source>
        <dbReference type="EMBL" id="KAJ8598471.1"/>
    </source>
</evidence>
<evidence type="ECO:0000259" key="11">
    <source>
        <dbReference type="PROSITE" id="PS51747"/>
    </source>
</evidence>